<evidence type="ECO:0000313" key="2">
    <source>
        <dbReference type="Proteomes" id="UP000032180"/>
    </source>
</evidence>
<protein>
    <submittedName>
        <fullName evidence="1">Uncharacterized protein</fullName>
    </submittedName>
</protein>
<reference evidence="2" key="2">
    <citation type="submission" date="2013-12" db="EMBL/GenBank/DDBJ databases">
        <authorList>
            <person name="Yu Y."/>
            <person name="Lee S."/>
            <person name="de Baynast K."/>
            <person name="Wissotski M."/>
            <person name="Liu L."/>
            <person name="Talag J."/>
            <person name="Goicoechea J."/>
            <person name="Angelova A."/>
            <person name="Jetty R."/>
            <person name="Kudrna D."/>
            <person name="Golser W."/>
            <person name="Rivera L."/>
            <person name="Zhang J."/>
            <person name="Wing R."/>
        </authorList>
    </citation>
    <scope>NUCLEOTIDE SEQUENCE</scope>
</reference>
<name>A0A0D9WQD1_9ORYZ</name>
<dbReference type="EnsemblPlants" id="LPERR06G12740.1">
    <property type="protein sequence ID" value="LPERR06G12740.1"/>
    <property type="gene ID" value="LPERR06G12740"/>
</dbReference>
<reference evidence="1 2" key="1">
    <citation type="submission" date="2012-08" db="EMBL/GenBank/DDBJ databases">
        <title>Oryza genome evolution.</title>
        <authorList>
            <person name="Wing R.A."/>
        </authorList>
    </citation>
    <scope>NUCLEOTIDE SEQUENCE</scope>
</reference>
<accession>A0A0D9WQD1</accession>
<proteinExistence type="predicted"/>
<dbReference type="AlphaFoldDB" id="A0A0D9WQD1"/>
<organism evidence="1 2">
    <name type="scientific">Leersia perrieri</name>
    <dbReference type="NCBI Taxonomy" id="77586"/>
    <lineage>
        <taxon>Eukaryota</taxon>
        <taxon>Viridiplantae</taxon>
        <taxon>Streptophyta</taxon>
        <taxon>Embryophyta</taxon>
        <taxon>Tracheophyta</taxon>
        <taxon>Spermatophyta</taxon>
        <taxon>Magnoliopsida</taxon>
        <taxon>Liliopsida</taxon>
        <taxon>Poales</taxon>
        <taxon>Poaceae</taxon>
        <taxon>BOP clade</taxon>
        <taxon>Oryzoideae</taxon>
        <taxon>Oryzeae</taxon>
        <taxon>Oryzinae</taxon>
        <taxon>Leersia</taxon>
    </lineage>
</organism>
<dbReference type="HOGENOM" id="CLU_2416483_0_0_1"/>
<dbReference type="Gramene" id="LPERR06G12740.1">
    <property type="protein sequence ID" value="LPERR06G12740.1"/>
    <property type="gene ID" value="LPERR06G12740"/>
</dbReference>
<evidence type="ECO:0000313" key="1">
    <source>
        <dbReference type="EnsemblPlants" id="LPERR06G12740.1"/>
    </source>
</evidence>
<dbReference type="Proteomes" id="UP000032180">
    <property type="component" value="Chromosome 6"/>
</dbReference>
<keyword evidence="2" id="KW-1185">Reference proteome</keyword>
<reference evidence="1" key="3">
    <citation type="submission" date="2015-04" db="UniProtKB">
        <authorList>
            <consortium name="EnsemblPlants"/>
        </authorList>
    </citation>
    <scope>IDENTIFICATION</scope>
</reference>
<sequence>MLPSLPSPSAATIQSRPAAAGHAQGRLLWCRICTSSIHASGSRWRDAIGRMRTTAEEDLHEIVQVMVKYRCKDGTGRWPMAVQDEIGFVLFS</sequence>